<name>V2Q2J2_9BACT</name>
<reference evidence="4" key="2">
    <citation type="submission" date="2022-05" db="EMBL/GenBank/DDBJ databases">
        <authorList>
            <person name="Proctor A.L."/>
            <person name="Phillips G.J."/>
            <person name="Wannemuehler M.J."/>
        </authorList>
    </citation>
    <scope>NUCLEOTIDE SEQUENCE</scope>
    <source>
        <strain evidence="4">ASF457</strain>
    </source>
</reference>
<gene>
    <name evidence="4" type="primary">rlhA</name>
    <name evidence="4" type="ORF">N508_000787</name>
</gene>
<dbReference type="RefSeq" id="WP_023275092.1">
    <property type="nucleotide sequence ID" value="NZ_CP097562.1"/>
</dbReference>
<dbReference type="OrthoDB" id="9807498at2"/>
<keyword evidence="5" id="KW-1185">Reference proteome</keyword>
<dbReference type="GO" id="GO:0006508">
    <property type="term" value="P:proteolysis"/>
    <property type="evidence" value="ECO:0007669"/>
    <property type="project" value="UniProtKB-KW"/>
</dbReference>
<evidence type="ECO:0000313" key="4">
    <source>
        <dbReference type="EMBL" id="USF23720.1"/>
    </source>
</evidence>
<evidence type="ECO:0000256" key="3">
    <source>
        <dbReference type="ARBA" id="ARBA00038374"/>
    </source>
</evidence>
<dbReference type="EMBL" id="CP097562">
    <property type="protein sequence ID" value="USF23720.1"/>
    <property type="molecule type" value="Genomic_DNA"/>
</dbReference>
<organism evidence="4 5">
    <name type="scientific">Mucispirillum schaedleri ASF457</name>
    <dbReference type="NCBI Taxonomy" id="1379858"/>
    <lineage>
        <taxon>Bacteria</taxon>
        <taxon>Pseudomonadati</taxon>
        <taxon>Deferribacterota</taxon>
        <taxon>Deferribacteres</taxon>
        <taxon>Deferribacterales</taxon>
        <taxon>Mucispirillaceae</taxon>
        <taxon>Mucispirillum</taxon>
    </lineage>
</organism>
<comment type="similarity">
    <text evidence="3">Belongs to the peptidase U32 family.</text>
</comment>
<dbReference type="AlphaFoldDB" id="V2Q2J2"/>
<dbReference type="PROSITE" id="PS01276">
    <property type="entry name" value="PEPTIDASE_U32"/>
    <property type="match status" value="1"/>
</dbReference>
<reference evidence="4" key="3">
    <citation type="submission" date="2022-06" db="EMBL/GenBank/DDBJ databases">
        <title>Resources to Facilitate Use of the Altered Schaedler Flora (ASF) Mouse Model to Study Microbiome Function.</title>
        <authorList>
            <person name="Proctor A."/>
            <person name="Parvinroo S."/>
            <person name="Richie T."/>
            <person name="Jia X."/>
            <person name="Lee S.T.M."/>
            <person name="Karp P.D."/>
            <person name="Paley S."/>
            <person name="Kostic A.D."/>
            <person name="Pierre J.F."/>
            <person name="Wannemuehler M.J."/>
            <person name="Phillips G.J."/>
        </authorList>
    </citation>
    <scope>NUCLEOTIDE SEQUENCE</scope>
    <source>
        <strain evidence="4">ASF457</strain>
    </source>
</reference>
<accession>V2Q2J2</accession>
<keyword evidence="1" id="KW-0645">Protease</keyword>
<evidence type="ECO:0000256" key="1">
    <source>
        <dbReference type="ARBA" id="ARBA00022670"/>
    </source>
</evidence>
<dbReference type="KEGG" id="msch:N508_000787"/>
<protein>
    <submittedName>
        <fullName evidence="4">23S rRNA 5-hydroxycytidine synthase</fullName>
    </submittedName>
</protein>
<dbReference type="InterPro" id="IPR051454">
    <property type="entry name" value="RNA/ubiquinone_mod_enzymes"/>
</dbReference>
<dbReference type="GO" id="GO:0008233">
    <property type="term" value="F:peptidase activity"/>
    <property type="evidence" value="ECO:0007669"/>
    <property type="project" value="UniProtKB-KW"/>
</dbReference>
<evidence type="ECO:0000313" key="5">
    <source>
        <dbReference type="Proteomes" id="UP000017429"/>
    </source>
</evidence>
<dbReference type="Gene3D" id="2.40.30.10">
    <property type="entry name" value="Translation factors"/>
    <property type="match status" value="1"/>
</dbReference>
<dbReference type="PANTHER" id="PTHR30217:SF6">
    <property type="entry name" value="TRNA HYDROXYLATION PROTEIN P"/>
    <property type="match status" value="1"/>
</dbReference>
<sequence>MELLSPAGNFEKLKAAVRFGADAVFMGGPAFGLRANAGNFSFDEMEEAFKYLHDRGKKGYVTVNIYPQTNELESIRQYLKKCEQLGADALIISDPGIFSIVKQEGIKTPVSISTQANTTNLAAVNFWASLGASRVIMAREVRKEDLVEIMKNAQCEVETFIHGAICISMSGRCLISSYMTGKDANNGECTHPCRWNYALMEEKRDGEYFPVYEDDRGTYLYNSKDLCLLDRIGELVKMGSASGKIEGRMKSIMYVSIVTGVYRQAIDLAVKDADNYKPLPEWRHLLESVSNRGYIEGFYGGEYDTNAVNRETSGYSRSAAFLGVALKDSSNDELEITCRAKFAPDEEITILTPDLKKIKVIPEIVLDEGNNKVEATRPNYIYKIPFKDKAPEGSLIMRF</sequence>
<dbReference type="InterPro" id="IPR001539">
    <property type="entry name" value="Peptidase_U32"/>
</dbReference>
<dbReference type="Pfam" id="PF01136">
    <property type="entry name" value="Peptidase_U32"/>
    <property type="match status" value="1"/>
</dbReference>
<dbReference type="InterPro" id="IPR032525">
    <property type="entry name" value="Peptidase_U32_C"/>
</dbReference>
<reference evidence="4" key="1">
    <citation type="journal article" date="2014" name="Genome Announc.">
        <title>Draft genome sequences of the altered schaedler flora, a defined bacterial community from gnotobiotic mice.</title>
        <authorList>
            <person name="Wannemuehler M.J."/>
            <person name="Overstreet A.M."/>
            <person name="Ward D.V."/>
            <person name="Phillips G.J."/>
        </authorList>
    </citation>
    <scope>NUCLEOTIDE SEQUENCE</scope>
    <source>
        <strain evidence="4">ASF457</strain>
    </source>
</reference>
<proteinExistence type="inferred from homology"/>
<dbReference type="eggNOG" id="COG0826">
    <property type="taxonomic scope" value="Bacteria"/>
</dbReference>
<dbReference type="PANTHER" id="PTHR30217">
    <property type="entry name" value="PEPTIDASE U32 FAMILY"/>
    <property type="match status" value="1"/>
</dbReference>
<dbReference type="Proteomes" id="UP000017429">
    <property type="component" value="Chromosome"/>
</dbReference>
<dbReference type="SUPFAM" id="SSF51395">
    <property type="entry name" value="FMN-linked oxidoreductases"/>
    <property type="match status" value="1"/>
</dbReference>
<evidence type="ECO:0000256" key="2">
    <source>
        <dbReference type="ARBA" id="ARBA00022801"/>
    </source>
</evidence>
<dbReference type="Pfam" id="PF16325">
    <property type="entry name" value="Peptidase_U32_C"/>
    <property type="match status" value="1"/>
</dbReference>
<keyword evidence="2" id="KW-0378">Hydrolase</keyword>